<dbReference type="AlphaFoldDB" id="Q6K1T4"/>
<sequence length="190" mass="19218">MEIMKVLPGDLSEEIVEEARRRLVPCAVGDVVSVAVPGGRGHDRSAVNGNAAVPSRVVDAVAFAVVPATPSTPLPSDSAAGTRSTPCAVAAPPPSRLAAASVAAPSRRRRLPSAAPPPRGSAAVRHGRRAGSSRPCAPAACSPPPSDLPSGSSGPSVQPPAWRAMWPPRVRHVSATWCAAPSPVRGLGPP</sequence>
<reference evidence="3" key="2">
    <citation type="journal article" date="2008" name="Nucleic Acids Res.">
        <title>The rice annotation project database (RAP-DB): 2008 update.</title>
        <authorList>
            <consortium name="The rice annotation project (RAP)"/>
        </authorList>
    </citation>
    <scope>GENOME REANNOTATION</scope>
    <source>
        <strain evidence="3">cv. Nipponbare</strain>
    </source>
</reference>
<feature type="compositionally biased region" description="Low complexity" evidence="1">
    <location>
        <begin position="96"/>
        <end position="105"/>
    </location>
</feature>
<name>Q6K1T4_ORYSJ</name>
<accession>Q6K1T4</accession>
<dbReference type="Proteomes" id="UP000000763">
    <property type="component" value="Chromosome 2"/>
</dbReference>
<gene>
    <name evidence="2" type="primary">OSJNBa0038P01.39</name>
</gene>
<feature type="compositionally biased region" description="Low complexity" evidence="1">
    <location>
        <begin position="148"/>
        <end position="160"/>
    </location>
</feature>
<organism evidence="2 3">
    <name type="scientific">Oryza sativa subsp. japonica</name>
    <name type="common">Rice</name>
    <dbReference type="NCBI Taxonomy" id="39947"/>
    <lineage>
        <taxon>Eukaryota</taxon>
        <taxon>Viridiplantae</taxon>
        <taxon>Streptophyta</taxon>
        <taxon>Embryophyta</taxon>
        <taxon>Tracheophyta</taxon>
        <taxon>Spermatophyta</taxon>
        <taxon>Magnoliopsida</taxon>
        <taxon>Liliopsida</taxon>
        <taxon>Poales</taxon>
        <taxon>Poaceae</taxon>
        <taxon>BOP clade</taxon>
        <taxon>Oryzoideae</taxon>
        <taxon>Oryzeae</taxon>
        <taxon>Oryzinae</taxon>
        <taxon>Oryza</taxon>
        <taxon>Oryza sativa</taxon>
    </lineage>
</organism>
<protein>
    <submittedName>
        <fullName evidence="2">Uncharacterized protein</fullName>
    </submittedName>
</protein>
<dbReference type="EMBL" id="AP006457">
    <property type="protein sequence ID" value="BAD22516.1"/>
    <property type="molecule type" value="Genomic_DNA"/>
</dbReference>
<reference evidence="3" key="1">
    <citation type="journal article" date="2005" name="Nature">
        <title>The map-based sequence of the rice genome.</title>
        <authorList>
            <consortium name="International rice genome sequencing project (IRGSP)"/>
            <person name="Matsumoto T."/>
            <person name="Wu J."/>
            <person name="Kanamori H."/>
            <person name="Katayose Y."/>
            <person name="Fujisawa M."/>
            <person name="Namiki N."/>
            <person name="Mizuno H."/>
            <person name="Yamamoto K."/>
            <person name="Antonio B.A."/>
            <person name="Baba T."/>
            <person name="Sakata K."/>
            <person name="Nagamura Y."/>
            <person name="Aoki H."/>
            <person name="Arikawa K."/>
            <person name="Arita K."/>
            <person name="Bito T."/>
            <person name="Chiden Y."/>
            <person name="Fujitsuka N."/>
            <person name="Fukunaka R."/>
            <person name="Hamada M."/>
            <person name="Harada C."/>
            <person name="Hayashi A."/>
            <person name="Hijishita S."/>
            <person name="Honda M."/>
            <person name="Hosokawa S."/>
            <person name="Ichikawa Y."/>
            <person name="Idonuma A."/>
            <person name="Iijima M."/>
            <person name="Ikeda M."/>
            <person name="Ikeno M."/>
            <person name="Ito K."/>
            <person name="Ito S."/>
            <person name="Ito T."/>
            <person name="Ito Y."/>
            <person name="Ito Y."/>
            <person name="Iwabuchi A."/>
            <person name="Kamiya K."/>
            <person name="Karasawa W."/>
            <person name="Kurita K."/>
            <person name="Katagiri S."/>
            <person name="Kikuta A."/>
            <person name="Kobayashi H."/>
            <person name="Kobayashi N."/>
            <person name="Machita K."/>
            <person name="Maehara T."/>
            <person name="Masukawa M."/>
            <person name="Mizubayashi T."/>
            <person name="Mukai Y."/>
            <person name="Nagasaki H."/>
            <person name="Nagata Y."/>
            <person name="Naito S."/>
            <person name="Nakashima M."/>
            <person name="Nakama Y."/>
            <person name="Nakamichi Y."/>
            <person name="Nakamura M."/>
            <person name="Meguro A."/>
            <person name="Negishi M."/>
            <person name="Ohta I."/>
            <person name="Ohta T."/>
            <person name="Okamoto M."/>
            <person name="Ono N."/>
            <person name="Saji S."/>
            <person name="Sakaguchi M."/>
            <person name="Sakai K."/>
            <person name="Shibata M."/>
            <person name="Shimokawa T."/>
            <person name="Song J."/>
            <person name="Takazaki Y."/>
            <person name="Terasawa K."/>
            <person name="Tsugane M."/>
            <person name="Tsuji K."/>
            <person name="Ueda S."/>
            <person name="Waki K."/>
            <person name="Yamagata H."/>
            <person name="Yamamoto M."/>
            <person name="Yamamoto S."/>
            <person name="Yamane H."/>
            <person name="Yoshiki S."/>
            <person name="Yoshihara R."/>
            <person name="Yukawa K."/>
            <person name="Zhong H."/>
            <person name="Yano M."/>
            <person name="Yuan Q."/>
            <person name="Ouyang S."/>
            <person name="Liu J."/>
            <person name="Jones K.M."/>
            <person name="Gansberger K."/>
            <person name="Moffat K."/>
            <person name="Hill J."/>
            <person name="Bera J."/>
            <person name="Fadrosh D."/>
            <person name="Jin S."/>
            <person name="Johri S."/>
            <person name="Kim M."/>
            <person name="Overton L."/>
            <person name="Reardon M."/>
            <person name="Tsitrin T."/>
            <person name="Vuong H."/>
            <person name="Weaver B."/>
            <person name="Ciecko A."/>
            <person name="Tallon L."/>
            <person name="Jackson J."/>
            <person name="Pai G."/>
            <person name="Aken S.V."/>
            <person name="Utterback T."/>
            <person name="Reidmuller S."/>
            <person name="Feldblyum T."/>
            <person name="Hsiao J."/>
            <person name="Zismann V."/>
            <person name="Iobst S."/>
            <person name="de Vazeille A.R."/>
            <person name="Buell C.R."/>
            <person name="Ying K."/>
            <person name="Li Y."/>
            <person name="Lu T."/>
            <person name="Huang Y."/>
            <person name="Zhao Q."/>
            <person name="Feng Q."/>
            <person name="Zhang L."/>
            <person name="Zhu J."/>
            <person name="Weng Q."/>
            <person name="Mu J."/>
            <person name="Lu Y."/>
            <person name="Fan D."/>
            <person name="Liu Y."/>
            <person name="Guan J."/>
            <person name="Zhang Y."/>
            <person name="Yu S."/>
            <person name="Liu X."/>
            <person name="Zhang Y."/>
            <person name="Hong G."/>
            <person name="Han B."/>
            <person name="Choisne N."/>
            <person name="Demange N."/>
            <person name="Orjeda G."/>
            <person name="Samain S."/>
            <person name="Cattolico L."/>
            <person name="Pelletier E."/>
            <person name="Couloux A."/>
            <person name="Segurens B."/>
            <person name="Wincker P."/>
            <person name="D'Hont A."/>
            <person name="Scarpelli C."/>
            <person name="Weissenbach J."/>
            <person name="Salanoubat M."/>
            <person name="Quetier F."/>
            <person name="Yu Y."/>
            <person name="Kim H.R."/>
            <person name="Rambo T."/>
            <person name="Currie J."/>
            <person name="Collura K."/>
            <person name="Luo M."/>
            <person name="Yang T."/>
            <person name="Ammiraju J.S.S."/>
            <person name="Engler F."/>
            <person name="Soderlund C."/>
            <person name="Wing R.A."/>
            <person name="Palmer L.E."/>
            <person name="de la Bastide M."/>
            <person name="Spiegel L."/>
            <person name="Nascimento L."/>
            <person name="Zutavern T."/>
            <person name="O'Shaughnessy A."/>
            <person name="Dike S."/>
            <person name="Dedhia N."/>
            <person name="Preston R."/>
            <person name="Balija V."/>
            <person name="McCombie W.R."/>
            <person name="Chow T."/>
            <person name="Chen H."/>
            <person name="Chung M."/>
            <person name="Chen C."/>
            <person name="Shaw J."/>
            <person name="Wu H."/>
            <person name="Hsiao K."/>
            <person name="Chao Y."/>
            <person name="Chu M."/>
            <person name="Cheng C."/>
            <person name="Hour A."/>
            <person name="Lee P."/>
            <person name="Lin S."/>
            <person name="Lin Y."/>
            <person name="Liou J."/>
            <person name="Liu S."/>
            <person name="Hsing Y."/>
            <person name="Raghuvanshi S."/>
            <person name="Mohanty A."/>
            <person name="Bharti A.K."/>
            <person name="Gaur A."/>
            <person name="Gupta V."/>
            <person name="Kumar D."/>
            <person name="Ravi V."/>
            <person name="Vij S."/>
            <person name="Kapur A."/>
            <person name="Khurana P."/>
            <person name="Khurana P."/>
            <person name="Khurana J.P."/>
            <person name="Tyagi A.K."/>
            <person name="Gaikwad K."/>
            <person name="Singh A."/>
            <person name="Dalal V."/>
            <person name="Srivastava S."/>
            <person name="Dixit A."/>
            <person name="Pal A.K."/>
            <person name="Ghazi I.A."/>
            <person name="Yadav M."/>
            <person name="Pandit A."/>
            <person name="Bhargava A."/>
            <person name="Sureshbabu K."/>
            <person name="Batra K."/>
            <person name="Sharma T.R."/>
            <person name="Mohapatra T."/>
            <person name="Singh N.K."/>
            <person name="Messing J."/>
            <person name="Nelson A.B."/>
            <person name="Fuks G."/>
            <person name="Kavchok S."/>
            <person name="Keizer G."/>
            <person name="Linton E."/>
            <person name="Llaca V."/>
            <person name="Song R."/>
            <person name="Tanyolac B."/>
            <person name="Young S."/>
            <person name="Ho-Il K."/>
            <person name="Hahn J.H."/>
            <person name="Sangsakoo G."/>
            <person name="Vanavichit A."/>
            <person name="de Mattos Luiz.A.T."/>
            <person name="Zimmer P.D."/>
            <person name="Malone G."/>
            <person name="Dellagostin O."/>
            <person name="de Oliveira A.C."/>
            <person name="Bevan M."/>
            <person name="Bancroft I."/>
            <person name="Minx P."/>
            <person name="Cordum H."/>
            <person name="Wilson R."/>
            <person name="Cheng Z."/>
            <person name="Jin W."/>
            <person name="Jiang J."/>
            <person name="Leong S.A."/>
            <person name="Iwama H."/>
            <person name="Gojobori T."/>
            <person name="Itoh T."/>
            <person name="Niimura Y."/>
            <person name="Fujii Y."/>
            <person name="Habara T."/>
            <person name="Sakai H."/>
            <person name="Sato Y."/>
            <person name="Wilson G."/>
            <person name="Kumar K."/>
            <person name="McCouch S."/>
            <person name="Juretic N."/>
            <person name="Hoen D."/>
            <person name="Wright S."/>
            <person name="Bruskiewich R."/>
            <person name="Bureau T."/>
            <person name="Miyao A."/>
            <person name="Hirochika H."/>
            <person name="Nishikawa T."/>
            <person name="Kadowaki K."/>
            <person name="Sugiura M."/>
            <person name="Burr B."/>
            <person name="Sasaki T."/>
        </authorList>
    </citation>
    <scope>NUCLEOTIDE SEQUENCE [LARGE SCALE GENOMIC DNA]</scope>
    <source>
        <strain evidence="3">cv. Nipponbare</strain>
    </source>
</reference>
<proteinExistence type="predicted"/>
<evidence type="ECO:0000256" key="1">
    <source>
        <dbReference type="SAM" id="MobiDB-lite"/>
    </source>
</evidence>
<evidence type="ECO:0000313" key="2">
    <source>
        <dbReference type="EMBL" id="BAD22516.1"/>
    </source>
</evidence>
<evidence type="ECO:0000313" key="3">
    <source>
        <dbReference type="Proteomes" id="UP000000763"/>
    </source>
</evidence>
<feature type="region of interest" description="Disordered" evidence="1">
    <location>
        <begin position="70"/>
        <end position="162"/>
    </location>
</feature>
<feature type="compositionally biased region" description="Polar residues" evidence="1">
    <location>
        <begin position="70"/>
        <end position="85"/>
    </location>
</feature>